<dbReference type="GO" id="GO:0016757">
    <property type="term" value="F:glycosyltransferase activity"/>
    <property type="evidence" value="ECO:0007669"/>
    <property type="project" value="UniProtKB-KW"/>
</dbReference>
<dbReference type="AlphaFoldDB" id="A0A7V2SV35"/>
<sequence length="146" mass="15906">MSSNQTFEVLVSPEGAPYRTGQLNLLHGTVKTPCFMPVGTLASVKAVSPDELEEVGAQMILSNAYHLYLRPGVEVVDALGGLHSFMGWTRPILTDSGGFQVYSLASMRKITDEGVLFRSHLDGSYHEFTPEKVVAIQESLGSDIMM</sequence>
<dbReference type="SUPFAM" id="SSF51713">
    <property type="entry name" value="tRNA-guanine transglycosylase"/>
    <property type="match status" value="1"/>
</dbReference>
<dbReference type="InterPro" id="IPR036511">
    <property type="entry name" value="TGT-like_sf"/>
</dbReference>
<name>A0A7V2SV35_9BACT</name>
<comment type="caution">
    <text evidence="3">The sequence shown here is derived from an EMBL/GenBank/DDBJ whole genome shotgun (WGS) entry which is preliminary data.</text>
</comment>
<dbReference type="PANTHER" id="PTHR46499">
    <property type="entry name" value="QUEUINE TRNA-RIBOSYLTRANSFERASE"/>
    <property type="match status" value="1"/>
</dbReference>
<keyword evidence="3" id="KW-0328">Glycosyltransferase</keyword>
<organism evidence="3">
    <name type="scientific">Dissulfuribacter thermophilus</name>
    <dbReference type="NCBI Taxonomy" id="1156395"/>
    <lineage>
        <taxon>Bacteria</taxon>
        <taxon>Pseudomonadati</taxon>
        <taxon>Thermodesulfobacteriota</taxon>
        <taxon>Dissulfuribacteria</taxon>
        <taxon>Dissulfuribacterales</taxon>
        <taxon>Dissulfuribacteraceae</taxon>
        <taxon>Dissulfuribacter</taxon>
    </lineage>
</organism>
<dbReference type="Gene3D" id="3.20.20.105">
    <property type="entry name" value="Queuine tRNA-ribosyltransferase-like"/>
    <property type="match status" value="1"/>
</dbReference>
<dbReference type="Proteomes" id="UP000885797">
    <property type="component" value="Unassembled WGS sequence"/>
</dbReference>
<evidence type="ECO:0000313" key="3">
    <source>
        <dbReference type="EMBL" id="HFC46445.1"/>
    </source>
</evidence>
<dbReference type="NCBIfam" id="TIGR00449">
    <property type="entry name" value="tgt_general"/>
    <property type="match status" value="1"/>
</dbReference>
<dbReference type="EC" id="2.4.2.-" evidence="3"/>
<dbReference type="GO" id="GO:0005829">
    <property type="term" value="C:cytosol"/>
    <property type="evidence" value="ECO:0007669"/>
    <property type="project" value="TreeGrafter"/>
</dbReference>
<protein>
    <submittedName>
        <fullName evidence="3">tRNA-guanine transglycosylase</fullName>
        <ecNumber evidence="3">2.4.2.-</ecNumber>
    </submittedName>
</protein>
<gene>
    <name evidence="3" type="ORF">ENJ63_01035</name>
</gene>
<dbReference type="PANTHER" id="PTHR46499:SF1">
    <property type="entry name" value="QUEUINE TRNA-RIBOSYLTRANSFERASE"/>
    <property type="match status" value="1"/>
</dbReference>
<evidence type="ECO:0000259" key="2">
    <source>
        <dbReference type="Pfam" id="PF01702"/>
    </source>
</evidence>
<proteinExistence type="predicted"/>
<keyword evidence="3" id="KW-0808">Transferase</keyword>
<dbReference type="InterPro" id="IPR050076">
    <property type="entry name" value="ArchSynthase1/Queuine_TRR"/>
</dbReference>
<dbReference type="GO" id="GO:0008616">
    <property type="term" value="P:tRNA queuosine(34) biosynthetic process"/>
    <property type="evidence" value="ECO:0007669"/>
    <property type="project" value="TreeGrafter"/>
</dbReference>
<dbReference type="Pfam" id="PF01702">
    <property type="entry name" value="TGT"/>
    <property type="match status" value="1"/>
</dbReference>
<dbReference type="EMBL" id="DRND01000090">
    <property type="protein sequence ID" value="HFC46445.1"/>
    <property type="molecule type" value="Genomic_DNA"/>
</dbReference>
<reference evidence="3" key="1">
    <citation type="journal article" date="2020" name="mSystems">
        <title>Genome- and Community-Level Interaction Insights into Carbon Utilization and Element Cycling Functions of Hydrothermarchaeota in Hydrothermal Sediment.</title>
        <authorList>
            <person name="Zhou Z."/>
            <person name="Liu Y."/>
            <person name="Xu W."/>
            <person name="Pan J."/>
            <person name="Luo Z.H."/>
            <person name="Li M."/>
        </authorList>
    </citation>
    <scope>NUCLEOTIDE SEQUENCE [LARGE SCALE GENOMIC DNA]</scope>
    <source>
        <strain evidence="3">HyVt-503</strain>
    </source>
</reference>
<feature type="domain" description="tRNA-guanine(15) transglycosylase-like" evidence="2">
    <location>
        <begin position="18"/>
        <end position="146"/>
    </location>
</feature>
<dbReference type="InterPro" id="IPR002616">
    <property type="entry name" value="tRNA_ribo_trans-like"/>
</dbReference>
<keyword evidence="1" id="KW-0819">tRNA processing</keyword>
<feature type="non-terminal residue" evidence="3">
    <location>
        <position position="146"/>
    </location>
</feature>
<evidence type="ECO:0000256" key="1">
    <source>
        <dbReference type="ARBA" id="ARBA00022694"/>
    </source>
</evidence>
<accession>A0A7V2SV35</accession>